<comment type="similarity">
    <text evidence="1">Belongs to the GSP E family.</text>
</comment>
<evidence type="ECO:0000313" key="3">
    <source>
        <dbReference type="EMBL" id="GAI29707.1"/>
    </source>
</evidence>
<dbReference type="GO" id="GO:0016887">
    <property type="term" value="F:ATP hydrolysis activity"/>
    <property type="evidence" value="ECO:0007669"/>
    <property type="project" value="InterPro"/>
</dbReference>
<protein>
    <recommendedName>
        <fullName evidence="2">Bacterial type II secretion system protein E domain-containing protein</fullName>
    </recommendedName>
</protein>
<dbReference type="SUPFAM" id="SSF52540">
    <property type="entry name" value="P-loop containing nucleoside triphosphate hydrolases"/>
    <property type="match status" value="1"/>
</dbReference>
<feature type="domain" description="Bacterial type II secretion system protein E" evidence="2">
    <location>
        <begin position="91"/>
        <end position="188"/>
    </location>
</feature>
<feature type="non-terminal residue" evidence="3">
    <location>
        <position position="193"/>
    </location>
</feature>
<dbReference type="AlphaFoldDB" id="X1MDJ3"/>
<evidence type="ECO:0000256" key="1">
    <source>
        <dbReference type="ARBA" id="ARBA00006611"/>
    </source>
</evidence>
<dbReference type="PANTHER" id="PTHR30486">
    <property type="entry name" value="TWITCHING MOTILITY PROTEIN PILT"/>
    <property type="match status" value="1"/>
</dbReference>
<comment type="caution">
    <text evidence="3">The sequence shown here is derived from an EMBL/GenBank/DDBJ whole genome shotgun (WGS) entry which is preliminary data.</text>
</comment>
<sequence>MKNQIQKNQINSSSDLSKMNSHEDLNEISNLIQYKLLERLDSSILNVSNFNDKREKLIMEILSLLKQEKIILSKTQINMLMENLINSILGLGILEPLINDDEISEVMVNGKNYIYIEKEGHIYQTNIRLSSDKQLYHLIDKIISPLGLRIDESSPMVDARLPDGSRINVIIPPLSLIGPVITIRKFNLKLFSL</sequence>
<organism evidence="3">
    <name type="scientific">marine sediment metagenome</name>
    <dbReference type="NCBI Taxonomy" id="412755"/>
    <lineage>
        <taxon>unclassified sequences</taxon>
        <taxon>metagenomes</taxon>
        <taxon>ecological metagenomes</taxon>
    </lineage>
</organism>
<dbReference type="InterPro" id="IPR027417">
    <property type="entry name" value="P-loop_NTPase"/>
</dbReference>
<accession>X1MDJ3</accession>
<dbReference type="InterPro" id="IPR050921">
    <property type="entry name" value="T4SS_GSP_E_ATPase"/>
</dbReference>
<dbReference type="Gene3D" id="3.30.450.380">
    <property type="match status" value="1"/>
</dbReference>
<reference evidence="3" key="1">
    <citation type="journal article" date="2014" name="Front. Microbiol.">
        <title>High frequency of phylogenetically diverse reductive dehalogenase-homologous genes in deep subseafloor sedimentary metagenomes.</title>
        <authorList>
            <person name="Kawai M."/>
            <person name="Futagami T."/>
            <person name="Toyoda A."/>
            <person name="Takaki Y."/>
            <person name="Nishi S."/>
            <person name="Hori S."/>
            <person name="Arai W."/>
            <person name="Tsubouchi T."/>
            <person name="Morono Y."/>
            <person name="Uchiyama I."/>
            <person name="Ito T."/>
            <person name="Fujiyama A."/>
            <person name="Inagaki F."/>
            <person name="Takami H."/>
        </authorList>
    </citation>
    <scope>NUCLEOTIDE SEQUENCE</scope>
    <source>
        <strain evidence="3">Expedition CK06-06</strain>
    </source>
</reference>
<dbReference type="Pfam" id="PF00437">
    <property type="entry name" value="T2SSE"/>
    <property type="match status" value="1"/>
</dbReference>
<dbReference type="PANTHER" id="PTHR30486:SF15">
    <property type="entry name" value="TYPE II_IV SECRETION SYSTEM ATPASE"/>
    <property type="match status" value="1"/>
</dbReference>
<gene>
    <name evidence="3" type="ORF">S06H3_36296</name>
</gene>
<evidence type="ECO:0000259" key="2">
    <source>
        <dbReference type="Pfam" id="PF00437"/>
    </source>
</evidence>
<proteinExistence type="inferred from homology"/>
<dbReference type="InterPro" id="IPR001482">
    <property type="entry name" value="T2SS/T4SS_dom"/>
</dbReference>
<dbReference type="EMBL" id="BARV01021970">
    <property type="protein sequence ID" value="GAI29707.1"/>
    <property type="molecule type" value="Genomic_DNA"/>
</dbReference>
<name>X1MDJ3_9ZZZZ</name>